<accession>A0ABW4ERV7</accession>
<dbReference type="Pfam" id="PF13649">
    <property type="entry name" value="Methyltransf_25"/>
    <property type="match status" value="1"/>
</dbReference>
<evidence type="ECO:0000259" key="3">
    <source>
        <dbReference type="Pfam" id="PF13649"/>
    </source>
</evidence>
<dbReference type="SUPFAM" id="SSF53335">
    <property type="entry name" value="S-adenosyl-L-methionine-dependent methyltransferases"/>
    <property type="match status" value="1"/>
</dbReference>
<dbReference type="RefSeq" id="WP_344725610.1">
    <property type="nucleotide sequence ID" value="NZ_BAAAUS010000034.1"/>
</dbReference>
<reference evidence="5" key="1">
    <citation type="journal article" date="2019" name="Int. J. Syst. Evol. Microbiol.">
        <title>The Global Catalogue of Microorganisms (GCM) 10K type strain sequencing project: providing services to taxonomists for standard genome sequencing and annotation.</title>
        <authorList>
            <consortium name="The Broad Institute Genomics Platform"/>
            <consortium name="The Broad Institute Genome Sequencing Center for Infectious Disease"/>
            <person name="Wu L."/>
            <person name="Ma J."/>
        </authorList>
    </citation>
    <scope>NUCLEOTIDE SEQUENCE [LARGE SCALE GENOMIC DNA]</scope>
    <source>
        <strain evidence="5">CCM 7043</strain>
    </source>
</reference>
<keyword evidence="5" id="KW-1185">Reference proteome</keyword>
<dbReference type="EC" id="2.1.1.-" evidence="4"/>
<protein>
    <submittedName>
        <fullName evidence="4">Class I SAM-dependent methyltransferase</fullName>
        <ecNumber evidence="4">2.1.1.-</ecNumber>
    </submittedName>
</protein>
<dbReference type="GO" id="GO:0032259">
    <property type="term" value="P:methylation"/>
    <property type="evidence" value="ECO:0007669"/>
    <property type="project" value="UniProtKB-KW"/>
</dbReference>
<comment type="caution">
    <text evidence="4">The sequence shown here is derived from an EMBL/GenBank/DDBJ whole genome shotgun (WGS) entry which is preliminary data.</text>
</comment>
<proteinExistence type="predicted"/>
<dbReference type="InterPro" id="IPR051052">
    <property type="entry name" value="Diverse_substrate_MTase"/>
</dbReference>
<gene>
    <name evidence="4" type="ORF">ACFSJD_04450</name>
</gene>
<dbReference type="Gene3D" id="3.40.50.150">
    <property type="entry name" value="Vaccinia Virus protein VP39"/>
    <property type="match status" value="1"/>
</dbReference>
<organism evidence="4 5">
    <name type="scientific">Pseudonocardia yunnanensis</name>
    <dbReference type="NCBI Taxonomy" id="58107"/>
    <lineage>
        <taxon>Bacteria</taxon>
        <taxon>Bacillati</taxon>
        <taxon>Actinomycetota</taxon>
        <taxon>Actinomycetes</taxon>
        <taxon>Pseudonocardiales</taxon>
        <taxon>Pseudonocardiaceae</taxon>
        <taxon>Pseudonocardia</taxon>
    </lineage>
</organism>
<evidence type="ECO:0000313" key="4">
    <source>
        <dbReference type="EMBL" id="MFD1516725.1"/>
    </source>
</evidence>
<dbReference type="EMBL" id="JBHUCO010000005">
    <property type="protein sequence ID" value="MFD1516725.1"/>
    <property type="molecule type" value="Genomic_DNA"/>
</dbReference>
<dbReference type="CDD" id="cd02440">
    <property type="entry name" value="AdoMet_MTases"/>
    <property type="match status" value="1"/>
</dbReference>
<evidence type="ECO:0000256" key="2">
    <source>
        <dbReference type="ARBA" id="ARBA00022679"/>
    </source>
</evidence>
<dbReference type="GO" id="GO:0008168">
    <property type="term" value="F:methyltransferase activity"/>
    <property type="evidence" value="ECO:0007669"/>
    <property type="project" value="UniProtKB-KW"/>
</dbReference>
<evidence type="ECO:0000313" key="5">
    <source>
        <dbReference type="Proteomes" id="UP001597114"/>
    </source>
</evidence>
<evidence type="ECO:0000256" key="1">
    <source>
        <dbReference type="ARBA" id="ARBA00022603"/>
    </source>
</evidence>
<sequence>MSDIATTSASAFDAAADTYDEDLHHVEIAEELVRGLQPTSPPALVVDVATGTGFAAFAALRLLAAQRVVGVDISRGMLDRARAKAPHEDPHGRIEWRHAPAVPLDLATGSVDVVLCASALHLLGLDALREWLRVLRPGGQVAFSVPMAEDFHPSPEFRRMVESHLSVPSDADAAARIALDAGFAGVSAGILAPTSAERRRRVFIVRAQAPL</sequence>
<feature type="domain" description="Methyltransferase" evidence="3">
    <location>
        <begin position="45"/>
        <end position="139"/>
    </location>
</feature>
<keyword evidence="2 4" id="KW-0808">Transferase</keyword>
<dbReference type="InterPro" id="IPR029063">
    <property type="entry name" value="SAM-dependent_MTases_sf"/>
</dbReference>
<dbReference type="Proteomes" id="UP001597114">
    <property type="component" value="Unassembled WGS sequence"/>
</dbReference>
<dbReference type="PANTHER" id="PTHR44942">
    <property type="entry name" value="METHYLTRANSF_11 DOMAIN-CONTAINING PROTEIN"/>
    <property type="match status" value="1"/>
</dbReference>
<keyword evidence="1 4" id="KW-0489">Methyltransferase</keyword>
<dbReference type="PANTHER" id="PTHR44942:SF4">
    <property type="entry name" value="METHYLTRANSFERASE TYPE 11 DOMAIN-CONTAINING PROTEIN"/>
    <property type="match status" value="1"/>
</dbReference>
<dbReference type="InterPro" id="IPR041698">
    <property type="entry name" value="Methyltransf_25"/>
</dbReference>
<name>A0ABW4ERV7_9PSEU</name>